<dbReference type="Pfam" id="PF12854">
    <property type="entry name" value="PPR_1"/>
    <property type="match status" value="1"/>
</dbReference>
<accession>A0A2K1ZH56</accession>
<feature type="repeat" description="PPR" evidence="3">
    <location>
        <begin position="73"/>
        <end position="107"/>
    </location>
</feature>
<dbReference type="Proteomes" id="UP000006729">
    <property type="component" value="Chromosome 8"/>
</dbReference>
<proteinExistence type="inferred from homology"/>
<dbReference type="Gene3D" id="1.25.40.10">
    <property type="entry name" value="Tetratricopeptide repeat domain"/>
    <property type="match status" value="2"/>
</dbReference>
<dbReference type="AlphaFoldDB" id="A0A2K1ZH56"/>
<dbReference type="EMBL" id="CM009297">
    <property type="protein sequence ID" value="PNT24614.1"/>
    <property type="molecule type" value="Genomic_DNA"/>
</dbReference>
<feature type="repeat" description="PPR" evidence="3">
    <location>
        <begin position="143"/>
        <end position="177"/>
    </location>
</feature>
<feature type="repeat" description="PPR" evidence="3">
    <location>
        <begin position="108"/>
        <end position="142"/>
    </location>
</feature>
<dbReference type="NCBIfam" id="TIGR00756">
    <property type="entry name" value="PPR"/>
    <property type="match status" value="3"/>
</dbReference>
<protein>
    <recommendedName>
        <fullName evidence="6">Pentacotripeptide-repeat region of PRORP domain-containing protein</fullName>
    </recommendedName>
</protein>
<name>A0A2K1ZH56_POPTR</name>
<dbReference type="Pfam" id="PF01535">
    <property type="entry name" value="PPR"/>
    <property type="match status" value="1"/>
</dbReference>
<dbReference type="InterPro" id="IPR051240">
    <property type="entry name" value="Mito_RNA-Proc/Resp"/>
</dbReference>
<keyword evidence="2" id="KW-0677">Repeat</keyword>
<sequence length="312" mass="34884">MSFDANNILEELVSSSQALPTFDVFEVLWATRNVCVPGFGVFDAKLEKRKIGRELHGSYQSARKNEGLGIEATVVTFCALIDGLCKRGLVQEAIYYFGRMPDFDLQPNVAVYTALLDGLCKNNCIGAAKKLFDEMQDKNTIPDKIAYTVIIDGNLKHGNFQEALNMRIKMMEMGIELDLHTCTALAWGLSQCGQVQQARKFLAEMIGKGIIPDEFSGFKNRNARNSTFEWMGSCADMVFDAVFLISMWLHELFANANTLKEFPAYSVMAAVRRKLVALMPDSRPPNVTLEVSAKLRILQVFSCNRGSIKYSN</sequence>
<evidence type="ECO:0000256" key="3">
    <source>
        <dbReference type="PROSITE-ProRule" id="PRU00708"/>
    </source>
</evidence>
<dbReference type="PANTHER" id="PTHR47933">
    <property type="entry name" value="PENTATRICOPEPTIDE REPEAT-CONTAINING PROTEIN 1, MITOCHONDRIAL"/>
    <property type="match status" value="1"/>
</dbReference>
<evidence type="ECO:0000256" key="1">
    <source>
        <dbReference type="ARBA" id="ARBA00007626"/>
    </source>
</evidence>
<dbReference type="InParanoid" id="A0A2K1ZH56"/>
<dbReference type="PROSITE" id="PS51375">
    <property type="entry name" value="PPR"/>
    <property type="match status" value="4"/>
</dbReference>
<organism evidence="4 5">
    <name type="scientific">Populus trichocarpa</name>
    <name type="common">Western balsam poplar</name>
    <name type="synonym">Populus balsamifera subsp. trichocarpa</name>
    <dbReference type="NCBI Taxonomy" id="3694"/>
    <lineage>
        <taxon>Eukaryota</taxon>
        <taxon>Viridiplantae</taxon>
        <taxon>Streptophyta</taxon>
        <taxon>Embryophyta</taxon>
        <taxon>Tracheophyta</taxon>
        <taxon>Spermatophyta</taxon>
        <taxon>Magnoliopsida</taxon>
        <taxon>eudicotyledons</taxon>
        <taxon>Gunneridae</taxon>
        <taxon>Pentapetalae</taxon>
        <taxon>rosids</taxon>
        <taxon>fabids</taxon>
        <taxon>Malpighiales</taxon>
        <taxon>Salicaceae</taxon>
        <taxon>Saliceae</taxon>
        <taxon>Populus</taxon>
    </lineage>
</organism>
<dbReference type="InterPro" id="IPR011990">
    <property type="entry name" value="TPR-like_helical_dom_sf"/>
</dbReference>
<evidence type="ECO:0000313" key="5">
    <source>
        <dbReference type="Proteomes" id="UP000006729"/>
    </source>
</evidence>
<comment type="similarity">
    <text evidence="1">Belongs to the PPR family. P subfamily.</text>
</comment>
<dbReference type="Pfam" id="PF13041">
    <property type="entry name" value="PPR_2"/>
    <property type="match status" value="1"/>
</dbReference>
<reference evidence="4 5" key="1">
    <citation type="journal article" date="2006" name="Science">
        <title>The genome of black cottonwood, Populus trichocarpa (Torr. &amp; Gray).</title>
        <authorList>
            <person name="Tuskan G.A."/>
            <person name="Difazio S."/>
            <person name="Jansson S."/>
            <person name="Bohlmann J."/>
            <person name="Grigoriev I."/>
            <person name="Hellsten U."/>
            <person name="Putnam N."/>
            <person name="Ralph S."/>
            <person name="Rombauts S."/>
            <person name="Salamov A."/>
            <person name="Schein J."/>
            <person name="Sterck L."/>
            <person name="Aerts A."/>
            <person name="Bhalerao R.R."/>
            <person name="Bhalerao R.P."/>
            <person name="Blaudez D."/>
            <person name="Boerjan W."/>
            <person name="Brun A."/>
            <person name="Brunner A."/>
            <person name="Busov V."/>
            <person name="Campbell M."/>
            <person name="Carlson J."/>
            <person name="Chalot M."/>
            <person name="Chapman J."/>
            <person name="Chen G.L."/>
            <person name="Cooper D."/>
            <person name="Coutinho P.M."/>
            <person name="Couturier J."/>
            <person name="Covert S."/>
            <person name="Cronk Q."/>
            <person name="Cunningham R."/>
            <person name="Davis J."/>
            <person name="Degroeve S."/>
            <person name="Dejardin A."/>
            <person name="Depamphilis C."/>
            <person name="Detter J."/>
            <person name="Dirks B."/>
            <person name="Dubchak I."/>
            <person name="Duplessis S."/>
            <person name="Ehlting J."/>
            <person name="Ellis B."/>
            <person name="Gendler K."/>
            <person name="Goodstein D."/>
            <person name="Gribskov M."/>
            <person name="Grimwood J."/>
            <person name="Groover A."/>
            <person name="Gunter L."/>
            <person name="Hamberger B."/>
            <person name="Heinze B."/>
            <person name="Helariutta Y."/>
            <person name="Henrissat B."/>
            <person name="Holligan D."/>
            <person name="Holt R."/>
            <person name="Huang W."/>
            <person name="Islam-Faridi N."/>
            <person name="Jones S."/>
            <person name="Jones-Rhoades M."/>
            <person name="Jorgensen R."/>
            <person name="Joshi C."/>
            <person name="Kangasjarvi J."/>
            <person name="Karlsson J."/>
            <person name="Kelleher C."/>
            <person name="Kirkpatrick R."/>
            <person name="Kirst M."/>
            <person name="Kohler A."/>
            <person name="Kalluri U."/>
            <person name="Larimer F."/>
            <person name="Leebens-Mack J."/>
            <person name="Leple J.C."/>
            <person name="Locascio P."/>
            <person name="Lou Y."/>
            <person name="Lucas S."/>
            <person name="Martin F."/>
            <person name="Montanini B."/>
            <person name="Napoli C."/>
            <person name="Nelson D.R."/>
            <person name="Nelson C."/>
            <person name="Nieminen K."/>
            <person name="Nilsson O."/>
            <person name="Pereda V."/>
            <person name="Peter G."/>
            <person name="Philippe R."/>
            <person name="Pilate G."/>
            <person name="Poliakov A."/>
            <person name="Razumovskaya J."/>
            <person name="Richardson P."/>
            <person name="Rinaldi C."/>
            <person name="Ritland K."/>
            <person name="Rouze P."/>
            <person name="Ryaboy D."/>
            <person name="Schmutz J."/>
            <person name="Schrader J."/>
            <person name="Segerman B."/>
            <person name="Shin H."/>
            <person name="Siddiqui A."/>
            <person name="Sterky F."/>
            <person name="Terry A."/>
            <person name="Tsai C.J."/>
            <person name="Uberbacher E."/>
            <person name="Unneberg P."/>
            <person name="Vahala J."/>
            <person name="Wall K."/>
            <person name="Wessler S."/>
            <person name="Yang G."/>
            <person name="Yin T."/>
            <person name="Douglas C."/>
            <person name="Marra M."/>
            <person name="Sandberg G."/>
            <person name="Van de Peer Y."/>
            <person name="Rokhsar D."/>
        </authorList>
    </citation>
    <scope>NUCLEOTIDE SEQUENCE [LARGE SCALE GENOMIC DNA]</scope>
    <source>
        <strain evidence="5">cv. Nisqually</strain>
    </source>
</reference>
<dbReference type="PANTHER" id="PTHR47933:SF45">
    <property type="entry name" value="PENTACOTRIPEPTIDE-REPEAT REGION OF PRORP DOMAIN-CONTAINING PROTEIN"/>
    <property type="match status" value="1"/>
</dbReference>
<dbReference type="InterPro" id="IPR002885">
    <property type="entry name" value="PPR_rpt"/>
</dbReference>
<evidence type="ECO:0000313" key="4">
    <source>
        <dbReference type="EMBL" id="PNT24614.1"/>
    </source>
</evidence>
<dbReference type="STRING" id="3694.A0A2K1ZH56"/>
<gene>
    <name evidence="4" type="ORF">POPTR_008G143900</name>
</gene>
<keyword evidence="5" id="KW-1185">Reference proteome</keyword>
<evidence type="ECO:0000256" key="2">
    <source>
        <dbReference type="ARBA" id="ARBA00022737"/>
    </source>
</evidence>
<evidence type="ECO:0008006" key="6">
    <source>
        <dbReference type="Google" id="ProtNLM"/>
    </source>
</evidence>
<feature type="repeat" description="PPR" evidence="3">
    <location>
        <begin position="178"/>
        <end position="212"/>
    </location>
</feature>